<dbReference type="EMBL" id="CP014230">
    <property type="protein sequence ID" value="AMD92178.1"/>
    <property type="molecule type" value="Genomic_DNA"/>
</dbReference>
<evidence type="ECO:0000313" key="1">
    <source>
        <dbReference type="EMBL" id="AMD92178.1"/>
    </source>
</evidence>
<accession>A0A109W5L0</accession>
<proteinExistence type="predicted"/>
<reference evidence="2" key="1">
    <citation type="submission" date="2016-02" db="EMBL/GenBank/DDBJ databases">
        <authorList>
            <person name="Holder M.E."/>
            <person name="Ajami N.J."/>
            <person name="Petrosino J.F."/>
        </authorList>
    </citation>
    <scope>NUCLEOTIDE SEQUENCE [LARGE SCALE GENOMIC DNA]</scope>
    <source>
        <strain evidence="2">DSM 12838</strain>
    </source>
</reference>
<dbReference type="AlphaFoldDB" id="A0A109W5L0"/>
<name>A0A109W5L0_9BACT</name>
<dbReference type="Proteomes" id="UP000063964">
    <property type="component" value="Chromosome"/>
</dbReference>
<evidence type="ECO:0000313" key="2">
    <source>
        <dbReference type="Proteomes" id="UP000063964"/>
    </source>
</evidence>
<gene>
    <name evidence="1" type="ORF">AXF15_03015</name>
</gene>
<keyword evidence="2" id="KW-1185">Reference proteome</keyword>
<protein>
    <submittedName>
        <fullName evidence="1">Uncharacterized protein</fullName>
    </submittedName>
</protein>
<organism evidence="1 2">
    <name type="scientific">Desulfomicrobium orale DSM 12838</name>
    <dbReference type="NCBI Taxonomy" id="888061"/>
    <lineage>
        <taxon>Bacteria</taxon>
        <taxon>Pseudomonadati</taxon>
        <taxon>Thermodesulfobacteriota</taxon>
        <taxon>Desulfovibrionia</taxon>
        <taxon>Desulfovibrionales</taxon>
        <taxon>Desulfomicrobiaceae</taxon>
        <taxon>Desulfomicrobium</taxon>
    </lineage>
</organism>
<sequence length="62" mass="7065">MIPVKLDEELLSPERYLSLTSEERTEILTATPLVKPLGASSLDDDFAFILVKWKTPRYKVSL</sequence>
<dbReference type="KEGG" id="doa:AXF15_03015"/>